<feature type="transmembrane region" description="Helical" evidence="5">
    <location>
        <begin position="309"/>
        <end position="332"/>
    </location>
</feature>
<dbReference type="STRING" id="1454004.AW11_03960"/>
<feature type="transmembrane region" description="Helical" evidence="5">
    <location>
        <begin position="12"/>
        <end position="28"/>
    </location>
</feature>
<evidence type="ECO:0000256" key="3">
    <source>
        <dbReference type="ARBA" id="ARBA00022989"/>
    </source>
</evidence>
<keyword evidence="3 5" id="KW-1133">Transmembrane helix</keyword>
<comment type="subcellular location">
    <subcellularLocation>
        <location evidence="1">Membrane</location>
        <topology evidence="1">Multi-pass membrane protein</topology>
    </subcellularLocation>
</comment>
<keyword evidence="8" id="KW-1185">Reference proteome</keyword>
<dbReference type="PATRIC" id="fig|1454004.3.peg.4063"/>
<dbReference type="PROSITE" id="PS50801">
    <property type="entry name" value="STAS"/>
    <property type="match status" value="1"/>
</dbReference>
<reference evidence="7" key="1">
    <citation type="submission" date="2014-02" db="EMBL/GenBank/DDBJ databases">
        <title>Expanding our view of genomic diversity in Candidatus Accumulibacter clades.</title>
        <authorList>
            <person name="Skennerton C.T."/>
            <person name="Barr J.J."/>
            <person name="Slater F.R."/>
            <person name="Bond P.L."/>
            <person name="Tyson G.W."/>
        </authorList>
    </citation>
    <scope>NUCLEOTIDE SEQUENCE [LARGE SCALE GENOMIC DNA]</scope>
</reference>
<dbReference type="EMBL" id="JEMY01000074">
    <property type="protein sequence ID" value="EXI84163.1"/>
    <property type="molecule type" value="Genomic_DNA"/>
</dbReference>
<keyword evidence="2 5" id="KW-0812">Transmembrane</keyword>
<evidence type="ECO:0000256" key="1">
    <source>
        <dbReference type="ARBA" id="ARBA00004141"/>
    </source>
</evidence>
<feature type="transmembrane region" description="Helical" evidence="5">
    <location>
        <begin position="378"/>
        <end position="405"/>
    </location>
</feature>
<dbReference type="PANTHER" id="PTHR11814">
    <property type="entry name" value="SULFATE TRANSPORTER"/>
    <property type="match status" value="1"/>
</dbReference>
<feature type="transmembrane region" description="Helical" evidence="5">
    <location>
        <begin position="90"/>
        <end position="109"/>
    </location>
</feature>
<dbReference type="AlphaFoldDB" id="A0A011NN35"/>
<evidence type="ECO:0000313" key="7">
    <source>
        <dbReference type="EMBL" id="EXI84163.1"/>
    </source>
</evidence>
<dbReference type="Pfam" id="PF00916">
    <property type="entry name" value="Sulfate_transp"/>
    <property type="match status" value="1"/>
</dbReference>
<keyword evidence="4 5" id="KW-0472">Membrane</keyword>
<feature type="transmembrane region" description="Helical" evidence="5">
    <location>
        <begin position="344"/>
        <end position="366"/>
    </location>
</feature>
<dbReference type="Proteomes" id="UP000022141">
    <property type="component" value="Unassembled WGS sequence"/>
</dbReference>
<evidence type="ECO:0000256" key="2">
    <source>
        <dbReference type="ARBA" id="ARBA00022692"/>
    </source>
</evidence>
<dbReference type="GO" id="GO:0016020">
    <property type="term" value="C:membrane"/>
    <property type="evidence" value="ECO:0007669"/>
    <property type="project" value="UniProtKB-SubCell"/>
</dbReference>
<protein>
    <submittedName>
        <fullName evidence="7">Sulfate transporterc</fullName>
    </submittedName>
</protein>
<feature type="transmembrane region" description="Helical" evidence="5">
    <location>
        <begin position="66"/>
        <end position="84"/>
    </location>
</feature>
<gene>
    <name evidence="7" type="ORF">AW11_03960</name>
</gene>
<dbReference type="InterPro" id="IPR001902">
    <property type="entry name" value="SLC26A/SulP_fam"/>
</dbReference>
<dbReference type="Gene3D" id="3.30.750.24">
    <property type="entry name" value="STAS domain"/>
    <property type="match status" value="1"/>
</dbReference>
<evidence type="ECO:0000256" key="5">
    <source>
        <dbReference type="SAM" id="Phobius"/>
    </source>
</evidence>
<dbReference type="GO" id="GO:0055085">
    <property type="term" value="P:transmembrane transport"/>
    <property type="evidence" value="ECO:0007669"/>
    <property type="project" value="InterPro"/>
</dbReference>
<name>A0A011NN35_ACCRE</name>
<evidence type="ECO:0000256" key="4">
    <source>
        <dbReference type="ARBA" id="ARBA00023136"/>
    </source>
</evidence>
<proteinExistence type="predicted"/>
<dbReference type="InterPro" id="IPR011547">
    <property type="entry name" value="SLC26A/SulP_dom"/>
</dbReference>
<dbReference type="SUPFAM" id="SSF52091">
    <property type="entry name" value="SpoIIaa-like"/>
    <property type="match status" value="1"/>
</dbReference>
<dbReference type="InterPro" id="IPR002645">
    <property type="entry name" value="STAS_dom"/>
</dbReference>
<comment type="caution">
    <text evidence="7">The sequence shown here is derived from an EMBL/GenBank/DDBJ whole genome shotgun (WGS) entry which is preliminary data.</text>
</comment>
<feature type="transmembrane region" description="Helical" evidence="5">
    <location>
        <begin position="152"/>
        <end position="172"/>
    </location>
</feature>
<feature type="domain" description="STAS" evidence="6">
    <location>
        <begin position="428"/>
        <end position="546"/>
    </location>
</feature>
<dbReference type="CDD" id="cd07042">
    <property type="entry name" value="STAS_SulP_like_sulfate_transporter"/>
    <property type="match status" value="1"/>
</dbReference>
<sequence length="557" mass="58354">MLIWLRHYRRDMLAGDIGAGVIVTLMLIPQSMAYALVAGLPPVTGLYASILPPLAYALFGSSMVQSVGPMAITSLMIGTSLAGLAPPGSALSMVLAGQMALIAGAILLLSGVFRLGFVAGFLSRPVMSGFTSGAALLIASGQVESLLGGPLASIHLPSASIGLASLLALWLAKTFLARALNALGASPKAAEILAKLAPVLVLVAATAAVALLDLAQAGVRVVGEIPSGLPAIALAVSAEHWQPLLRPALLIAFMIFLSSQSAAQSLAHRRGERIVSNRELLGLGAANLASAVSGGFAVTGSISRSAVNYAAGANTPLASVISAALIVLALLVPTTWISWLPLPALAATIIIAVLGMIDLATLRVAWRHDRSDAAALLATAAGVLLLGVEEGVILGVVLSLATVIWRASRPHIAVIGRIPGSEHFRNVERHRVETLPELLMLRIDADLFFGNVDAIVDHLEHLLKERAAKGQSTRDVLLVMSAVSSIDTTGLYVLNEINRSLHEQSIKLHLSEVKGPVMDRLQRSELLKRRLGGRVFLSTAEAFKHFSEQAARETWCI</sequence>
<organism evidence="7 8">
    <name type="scientific">Accumulibacter regalis</name>
    <dbReference type="NCBI Taxonomy" id="522306"/>
    <lineage>
        <taxon>Bacteria</taxon>
        <taxon>Pseudomonadati</taxon>
        <taxon>Pseudomonadota</taxon>
        <taxon>Betaproteobacteria</taxon>
        <taxon>Candidatus Accumulibacter</taxon>
    </lineage>
</organism>
<feature type="transmembrane region" description="Helical" evidence="5">
    <location>
        <begin position="34"/>
        <end position="59"/>
    </location>
</feature>
<dbReference type="eggNOG" id="COG0659">
    <property type="taxonomic scope" value="Bacteria"/>
</dbReference>
<dbReference type="NCBIfam" id="TIGR00815">
    <property type="entry name" value="sulP"/>
    <property type="match status" value="1"/>
</dbReference>
<feature type="transmembrane region" description="Helical" evidence="5">
    <location>
        <begin position="280"/>
        <end position="303"/>
    </location>
</feature>
<dbReference type="Pfam" id="PF01740">
    <property type="entry name" value="STAS"/>
    <property type="match status" value="1"/>
</dbReference>
<evidence type="ECO:0000313" key="8">
    <source>
        <dbReference type="Proteomes" id="UP000022141"/>
    </source>
</evidence>
<evidence type="ECO:0000259" key="6">
    <source>
        <dbReference type="PROSITE" id="PS50801"/>
    </source>
</evidence>
<feature type="transmembrane region" description="Helical" evidence="5">
    <location>
        <begin position="121"/>
        <end position="140"/>
    </location>
</feature>
<feature type="transmembrane region" description="Helical" evidence="5">
    <location>
        <begin position="248"/>
        <end position="268"/>
    </location>
</feature>
<accession>A0A011NN35</accession>
<dbReference type="InterPro" id="IPR036513">
    <property type="entry name" value="STAS_dom_sf"/>
</dbReference>
<feature type="transmembrane region" description="Helical" evidence="5">
    <location>
        <begin position="192"/>
        <end position="212"/>
    </location>
</feature>